<comment type="catalytic activity">
    <reaction evidence="11">
        <text>Couples ATP hydrolysis with the unwinding of duplex DNA by translocating in the 3'-5' direction.</text>
        <dbReference type="EC" id="5.6.2.4"/>
    </reaction>
</comment>
<evidence type="ECO:0000256" key="3">
    <source>
        <dbReference type="ARBA" id="ARBA00022763"/>
    </source>
</evidence>
<dbReference type="Gene3D" id="3.40.50.300">
    <property type="entry name" value="P-loop containing nucleotide triphosphate hydrolases"/>
    <property type="match status" value="3"/>
</dbReference>
<dbReference type="Pfam" id="PF12705">
    <property type="entry name" value="PDDEXK_1"/>
    <property type="match status" value="1"/>
</dbReference>
<keyword evidence="7 14" id="KW-0067">ATP-binding</keyword>
<feature type="coiled-coil region" evidence="15">
    <location>
        <begin position="205"/>
        <end position="236"/>
    </location>
</feature>
<keyword evidence="5 14" id="KW-0347">Helicase</keyword>
<dbReference type="InterPro" id="IPR014016">
    <property type="entry name" value="UvrD-like_ATP-bd"/>
</dbReference>
<keyword evidence="9" id="KW-0234">DNA repair</keyword>
<evidence type="ECO:0000256" key="6">
    <source>
        <dbReference type="ARBA" id="ARBA00022839"/>
    </source>
</evidence>
<evidence type="ECO:0000259" key="16">
    <source>
        <dbReference type="PROSITE" id="PS51198"/>
    </source>
</evidence>
<keyword evidence="3" id="KW-0227">DNA damage</keyword>
<evidence type="ECO:0000256" key="11">
    <source>
        <dbReference type="ARBA" id="ARBA00034617"/>
    </source>
</evidence>
<dbReference type="InterPro" id="IPR014017">
    <property type="entry name" value="DNA_helicase_UvrD-like_C"/>
</dbReference>
<keyword evidence="4 14" id="KW-0378">Hydrolase</keyword>
<dbReference type="InterPro" id="IPR027417">
    <property type="entry name" value="P-loop_NTPase"/>
</dbReference>
<evidence type="ECO:0000256" key="9">
    <source>
        <dbReference type="ARBA" id="ARBA00023204"/>
    </source>
</evidence>
<dbReference type="InterPro" id="IPR011604">
    <property type="entry name" value="PDDEXK-like_dom_sf"/>
</dbReference>
<proteinExistence type="predicted"/>
<protein>
    <recommendedName>
        <fullName evidence="12">DNA 3'-5' helicase</fullName>
        <ecNumber evidence="12">5.6.2.4</ecNumber>
    </recommendedName>
</protein>
<dbReference type="PROSITE" id="PS51217">
    <property type="entry name" value="UVRD_HELICASE_CTER"/>
    <property type="match status" value="1"/>
</dbReference>
<name>A0ABW3WNX3_9FLAO</name>
<evidence type="ECO:0000256" key="2">
    <source>
        <dbReference type="ARBA" id="ARBA00022741"/>
    </source>
</evidence>
<feature type="binding site" evidence="14">
    <location>
        <begin position="12"/>
        <end position="19"/>
    </location>
    <ligand>
        <name>ATP</name>
        <dbReference type="ChEBI" id="CHEBI:30616"/>
    </ligand>
</feature>
<comment type="caution">
    <text evidence="18">The sequence shown here is derived from an EMBL/GenBank/DDBJ whole genome shotgun (WGS) entry which is preliminary data.</text>
</comment>
<keyword evidence="6" id="KW-0269">Exonuclease</keyword>
<dbReference type="EMBL" id="JBHTMV010000003">
    <property type="protein sequence ID" value="MFD1292990.1"/>
    <property type="molecule type" value="Genomic_DNA"/>
</dbReference>
<dbReference type="Pfam" id="PF13361">
    <property type="entry name" value="UvrD_C"/>
    <property type="match status" value="2"/>
</dbReference>
<keyword evidence="15" id="KW-0175">Coiled coil</keyword>
<dbReference type="InterPro" id="IPR038726">
    <property type="entry name" value="PDDEXK_AddAB-type"/>
</dbReference>
<dbReference type="GO" id="GO:0008854">
    <property type="term" value="F:exodeoxyribonuclease V activity"/>
    <property type="evidence" value="ECO:0007669"/>
    <property type="project" value="UniProtKB-EC"/>
</dbReference>
<keyword evidence="2 14" id="KW-0547">Nucleotide-binding</keyword>
<evidence type="ECO:0000313" key="19">
    <source>
        <dbReference type="Proteomes" id="UP001597241"/>
    </source>
</evidence>
<keyword evidence="19" id="KW-1185">Reference proteome</keyword>
<comment type="catalytic activity">
    <reaction evidence="13">
        <text>ATP + H2O = ADP + phosphate + H(+)</text>
        <dbReference type="Rhea" id="RHEA:13065"/>
        <dbReference type="ChEBI" id="CHEBI:15377"/>
        <dbReference type="ChEBI" id="CHEBI:15378"/>
        <dbReference type="ChEBI" id="CHEBI:30616"/>
        <dbReference type="ChEBI" id="CHEBI:43474"/>
        <dbReference type="ChEBI" id="CHEBI:456216"/>
        <dbReference type="EC" id="5.6.2.4"/>
    </reaction>
</comment>
<evidence type="ECO:0000256" key="4">
    <source>
        <dbReference type="ARBA" id="ARBA00022801"/>
    </source>
</evidence>
<evidence type="ECO:0000256" key="10">
    <source>
        <dbReference type="ARBA" id="ARBA00023235"/>
    </source>
</evidence>
<evidence type="ECO:0000256" key="1">
    <source>
        <dbReference type="ARBA" id="ARBA00022722"/>
    </source>
</evidence>
<evidence type="ECO:0000256" key="5">
    <source>
        <dbReference type="ARBA" id="ARBA00022806"/>
    </source>
</evidence>
<feature type="domain" description="UvrD-like helicase C-terminal" evidence="17">
    <location>
        <begin position="473"/>
        <end position="737"/>
    </location>
</feature>
<dbReference type="Gene3D" id="3.90.320.10">
    <property type="match status" value="1"/>
</dbReference>
<keyword evidence="1" id="KW-0540">Nuclease</keyword>
<keyword evidence="10" id="KW-0413">Isomerase</keyword>
<accession>A0ABW3WNX3</accession>
<dbReference type="PROSITE" id="PS51198">
    <property type="entry name" value="UVRD_HELICASE_ATP_BIND"/>
    <property type="match status" value="1"/>
</dbReference>
<evidence type="ECO:0000256" key="8">
    <source>
        <dbReference type="ARBA" id="ARBA00023125"/>
    </source>
</evidence>
<dbReference type="Gene3D" id="1.10.3170.10">
    <property type="entry name" value="Recbcd, chain B, domain 2"/>
    <property type="match status" value="1"/>
</dbReference>
<dbReference type="InterPro" id="IPR000212">
    <property type="entry name" value="DNA_helicase_UvrD/REP"/>
</dbReference>
<organism evidence="18 19">
    <name type="scientific">Lutibacter holmesii</name>
    <dbReference type="NCBI Taxonomy" id="1137985"/>
    <lineage>
        <taxon>Bacteria</taxon>
        <taxon>Pseudomonadati</taxon>
        <taxon>Bacteroidota</taxon>
        <taxon>Flavobacteriia</taxon>
        <taxon>Flavobacteriales</taxon>
        <taxon>Flavobacteriaceae</taxon>
        <taxon>Lutibacter</taxon>
    </lineage>
</organism>
<evidence type="ECO:0000313" key="18">
    <source>
        <dbReference type="EMBL" id="MFD1292990.1"/>
    </source>
</evidence>
<evidence type="ECO:0000256" key="14">
    <source>
        <dbReference type="PROSITE-ProRule" id="PRU00560"/>
    </source>
</evidence>
<dbReference type="EC" id="5.6.2.4" evidence="12"/>
<evidence type="ECO:0000259" key="17">
    <source>
        <dbReference type="PROSITE" id="PS51217"/>
    </source>
</evidence>
<evidence type="ECO:0000256" key="13">
    <source>
        <dbReference type="ARBA" id="ARBA00048988"/>
    </source>
</evidence>
<sequence length="1049" mass="121194">MQDTAPFQIYNASAGSGKTFTLVKEYLKILLASNNQYKFQQILAVTFTNKAAGEMKTRVIENLQDFSNEEESNSMLPIICKETSLPKQTIFNRSKTVLSAILQNYSAFNITTIDSFTHKLIRTFAYDLDLPLNSEVEMDTESLLNEAVDIVISKIGENKELTGVLVNYAIQKLDDDKSWDISLDLKNFAKLILNESDAVHLKSLHEISMDEFKSLKEELQKENKKIAETFKSIGEQGLEIINNTGVTHKDFYYSLIPKHFEQLVADAKKAKFFDQGKLKVRIEEEMFYSKSKSDAVKSAIDAVIPTLVNLYNQSEVLFQQKTLNDLFLNSLIPLAVLSHINKALQDLKQENNILLNAEFNQLISDTIKDEPAPFIYERIGEKFRYYFIDEMQDTSILQWQNLIPLVENAISSADEFGEKGKLLLVGDAKQSIYRWRGGKAEQFIGLSAKNENTNPFYVEEEIKNLATNYRSFSEVITFNNQFFTHISQFLGNEKFRNLYAEGNSQLLNSNEGGYVELSFLEDEKEADERALMFPRKVFEIIDNLDPKFQKNEVCVLVRTKKQGVEVANYLTEKGIEIISSETLLLKNSPKVTFIINLLNVIQNPTNKEFKVQLLYYLYDYLEIQIDKHQFLNEFVHLENQLFFEGLKQFQTFFNYNEFVKSPFYESIEYCIRSFQLVKTSDANIQFFLDVVFEYQQKKQVSIGGFLEYWDLKKDKLSIVASEAKNAVRIMTIHKAKGLEFPVVIYPYDIDIYNQINPKVWYTFNNQTSNLKSLLVSYGKKLNYIGEQGVALFDERKEELELDNYNILYVALTRAVEQLYVVTKLKISKKTNEEDLKFTSGLFINYLKGLNLWSNEKLTYSFGNPMRGDFEETKESQTTTQEHFISNSWKNHNISIVANSSLLWDTDQGKAIVYGNLIHEILSKINTKSDIKEVVNQYLYKGIITSSAFDQIISIVSNVVEHEKLAQYFEQNNTVFTEREILTADKRIVIPDRLVLNNEEVTIIDYKTGKPEKKHVHQVNEYASVLESLDYKIANKLLVYINNEITIKEV</sequence>
<dbReference type="Pfam" id="PF00580">
    <property type="entry name" value="UvrD-helicase"/>
    <property type="match status" value="1"/>
</dbReference>
<dbReference type="RefSeq" id="WP_386807925.1">
    <property type="nucleotide sequence ID" value="NZ_JBHTMV010000003.1"/>
</dbReference>
<gene>
    <name evidence="18" type="ORF">ACFQ5N_03985</name>
</gene>
<evidence type="ECO:0000256" key="12">
    <source>
        <dbReference type="ARBA" id="ARBA00034808"/>
    </source>
</evidence>
<keyword evidence="8" id="KW-0238">DNA-binding</keyword>
<evidence type="ECO:0000256" key="15">
    <source>
        <dbReference type="SAM" id="Coils"/>
    </source>
</evidence>
<dbReference type="PANTHER" id="PTHR11070">
    <property type="entry name" value="UVRD / RECB / PCRA DNA HELICASE FAMILY MEMBER"/>
    <property type="match status" value="1"/>
</dbReference>
<reference evidence="19" key="1">
    <citation type="journal article" date="2019" name="Int. J. Syst. Evol. Microbiol.">
        <title>The Global Catalogue of Microorganisms (GCM) 10K type strain sequencing project: providing services to taxonomists for standard genome sequencing and annotation.</title>
        <authorList>
            <consortium name="The Broad Institute Genomics Platform"/>
            <consortium name="The Broad Institute Genome Sequencing Center for Infectious Disease"/>
            <person name="Wu L."/>
            <person name="Ma J."/>
        </authorList>
    </citation>
    <scope>NUCLEOTIDE SEQUENCE [LARGE SCALE GENOMIC DNA]</scope>
    <source>
        <strain evidence="19">CCUG 62221</strain>
    </source>
</reference>
<dbReference type="PANTHER" id="PTHR11070:SF67">
    <property type="entry name" value="DNA 3'-5' HELICASE"/>
    <property type="match status" value="1"/>
</dbReference>
<dbReference type="SUPFAM" id="SSF52540">
    <property type="entry name" value="P-loop containing nucleoside triphosphate hydrolases"/>
    <property type="match status" value="1"/>
</dbReference>
<feature type="domain" description="UvrD-like helicase ATP-binding" evidence="16">
    <location>
        <begin position="1"/>
        <end position="472"/>
    </location>
</feature>
<dbReference type="Proteomes" id="UP001597241">
    <property type="component" value="Unassembled WGS sequence"/>
</dbReference>
<evidence type="ECO:0000256" key="7">
    <source>
        <dbReference type="ARBA" id="ARBA00022840"/>
    </source>
</evidence>